<feature type="transmembrane region" description="Helical" evidence="2">
    <location>
        <begin position="378"/>
        <end position="397"/>
    </location>
</feature>
<gene>
    <name evidence="3" type="ORF">HYR64_04115</name>
</gene>
<comment type="caution">
    <text evidence="3">The sequence shown here is derived from an EMBL/GenBank/DDBJ whole genome shotgun (WGS) entry which is preliminary data.</text>
</comment>
<keyword evidence="2" id="KW-1133">Transmembrane helix</keyword>
<feature type="transmembrane region" description="Helical" evidence="2">
    <location>
        <begin position="157"/>
        <end position="177"/>
    </location>
</feature>
<keyword evidence="2" id="KW-0812">Transmembrane</keyword>
<proteinExistence type="predicted"/>
<feature type="transmembrane region" description="Helical" evidence="2">
    <location>
        <begin position="114"/>
        <end position="137"/>
    </location>
</feature>
<organism evidence="3 4">
    <name type="scientific">Fimbriimonas ginsengisoli</name>
    <dbReference type="NCBI Taxonomy" id="1005039"/>
    <lineage>
        <taxon>Bacteria</taxon>
        <taxon>Bacillati</taxon>
        <taxon>Armatimonadota</taxon>
        <taxon>Fimbriimonadia</taxon>
        <taxon>Fimbriimonadales</taxon>
        <taxon>Fimbriimonadaceae</taxon>
        <taxon>Fimbriimonas</taxon>
    </lineage>
</organism>
<dbReference type="Proteomes" id="UP000727962">
    <property type="component" value="Unassembled WGS sequence"/>
</dbReference>
<evidence type="ECO:0000256" key="1">
    <source>
        <dbReference type="SAM" id="MobiDB-lite"/>
    </source>
</evidence>
<keyword evidence="2" id="KW-0472">Membrane</keyword>
<feature type="transmembrane region" description="Helical" evidence="2">
    <location>
        <begin position="409"/>
        <end position="431"/>
    </location>
</feature>
<evidence type="ECO:0000313" key="4">
    <source>
        <dbReference type="Proteomes" id="UP000727962"/>
    </source>
</evidence>
<dbReference type="AlphaFoldDB" id="A0A931LUV2"/>
<accession>A0A931LUV2</accession>
<feature type="transmembrane region" description="Helical" evidence="2">
    <location>
        <begin position="285"/>
        <end position="301"/>
    </location>
</feature>
<protein>
    <submittedName>
        <fullName evidence="3">Uncharacterized protein</fullName>
    </submittedName>
</protein>
<feature type="transmembrane region" description="Helical" evidence="2">
    <location>
        <begin position="81"/>
        <end position="102"/>
    </location>
</feature>
<evidence type="ECO:0000256" key="2">
    <source>
        <dbReference type="SAM" id="Phobius"/>
    </source>
</evidence>
<reference evidence="3" key="1">
    <citation type="submission" date="2020-07" db="EMBL/GenBank/DDBJ databases">
        <title>Huge and variable diversity of episymbiotic CPR bacteria and DPANN archaea in groundwater ecosystems.</title>
        <authorList>
            <person name="He C.Y."/>
            <person name="Keren R."/>
            <person name="Whittaker M."/>
            <person name="Farag I.F."/>
            <person name="Doudna J."/>
            <person name="Cate J.H.D."/>
            <person name="Banfield J.F."/>
        </authorList>
    </citation>
    <scope>NUCLEOTIDE SEQUENCE</scope>
    <source>
        <strain evidence="3">NC_groundwater_17_Pr7_B-0.1um_64_12</strain>
    </source>
</reference>
<dbReference type="EMBL" id="JACOSL010000027">
    <property type="protein sequence ID" value="MBI1756276.1"/>
    <property type="molecule type" value="Genomic_DNA"/>
</dbReference>
<name>A0A931LUV2_FIMGI</name>
<feature type="transmembrane region" description="Helical" evidence="2">
    <location>
        <begin position="189"/>
        <end position="207"/>
    </location>
</feature>
<sequence>MNRWGWGLLVVVLACLPILARRSTSPALLRDTDTSELLKAVRLRHSPLSWFLGDWPLQNHFYRPVVAISFEVDSAVYGDRAAGYGLTNSLLCVGCLLALFWFCAELTGSLSLSLIAAFVFALWNIDSGAVVAPGAAWASGGIASMGLIRHGLRVRHWLPASLCLAFLSYELGGIAALSFRMSWWLPGRTASLMALFALISLASYARLERIGPDRMPPREPTATDLPATRTSGAPSQATGREWLWALLSLACLALALASYEQAVVLPVALLGVGLLFQLGGHRIRWPWHAASWALLLLYLAIRKLVLPAGVSGYQLQQFRHGVTVAWSIARYVFPASFDARDLLFGGLSGALLLSLEPLRQAWAVSANVVAYLQIRRRLWVGLCAYALSVGSFLPMAWLKPFEHYHYLPMAFRALFVAVLAAVCFDLSVTAVSPRARQAPPRPSPAPGSLLRP</sequence>
<feature type="transmembrane region" description="Helical" evidence="2">
    <location>
        <begin position="242"/>
        <end position="257"/>
    </location>
</feature>
<dbReference type="PROSITE" id="PS51257">
    <property type="entry name" value="PROKAR_LIPOPROTEIN"/>
    <property type="match status" value="1"/>
</dbReference>
<feature type="region of interest" description="Disordered" evidence="1">
    <location>
        <begin position="212"/>
        <end position="234"/>
    </location>
</feature>
<evidence type="ECO:0000313" key="3">
    <source>
        <dbReference type="EMBL" id="MBI1756276.1"/>
    </source>
</evidence>